<dbReference type="PANTHER" id="PTHR45138:SF9">
    <property type="entry name" value="DIGUANYLATE CYCLASE DGCM-RELATED"/>
    <property type="match status" value="1"/>
</dbReference>
<dbReference type="Gene3D" id="3.30.70.270">
    <property type="match status" value="1"/>
</dbReference>
<evidence type="ECO:0000256" key="2">
    <source>
        <dbReference type="ARBA" id="ARBA00034247"/>
    </source>
</evidence>
<dbReference type="PROSITE" id="PS50887">
    <property type="entry name" value="GGDEF"/>
    <property type="match status" value="1"/>
</dbReference>
<comment type="caution">
    <text evidence="5">The sequence shown here is derived from an EMBL/GenBank/DDBJ whole genome shotgun (WGS) entry which is preliminary data.</text>
</comment>
<dbReference type="SUPFAM" id="SSF55073">
    <property type="entry name" value="Nucleotide cyclase"/>
    <property type="match status" value="1"/>
</dbReference>
<sequence length="390" mass="43403">MSENDARLATEKVRQLYTYYRYSIPVNVAIGIAWVIVLYGYIPLEQLISWFLLVVGVVVARVLHGRRRFLQEFRLSSQRLEYEFSVGACAMGILWGVAGYLFVPAVPEFYQAFLVVTAFGLVSGGFVSMITSRLAYYCFGFPLVIPPLVALGAGRPEMVTPAVALATFVCFFMFSTYPRLARNVEDGIRSNIQNELLVEELSRANEQIIALSLLDPLTNIGNRRAFDNHLDEQWRIAARHQDLLGMVIIDIDFFKDYNDNLGHPQGDTCLQKVAGGIARFSRRPADLAARYGGEEFALLLPDTSMEGAALVAEELRQHIESMAEPHPTSKIVTVSVGVAVAKVNNQLAPEKLIQAADDALYRAKANGRNRVESASTLVELDNQDERSPHQ</sequence>
<keyword evidence="6" id="KW-1185">Reference proteome</keyword>
<accession>A0ABW4XLY8</accession>
<dbReference type="EMBL" id="JBHUHT010000011">
    <property type="protein sequence ID" value="MFD2096138.1"/>
    <property type="molecule type" value="Genomic_DNA"/>
</dbReference>
<feature type="transmembrane region" description="Helical" evidence="3">
    <location>
        <begin position="159"/>
        <end position="180"/>
    </location>
</feature>
<keyword evidence="3" id="KW-0812">Transmembrane</keyword>
<comment type="catalytic activity">
    <reaction evidence="2">
        <text>2 GTP = 3',3'-c-di-GMP + 2 diphosphate</text>
        <dbReference type="Rhea" id="RHEA:24898"/>
        <dbReference type="ChEBI" id="CHEBI:33019"/>
        <dbReference type="ChEBI" id="CHEBI:37565"/>
        <dbReference type="ChEBI" id="CHEBI:58805"/>
        <dbReference type="EC" id="2.7.7.65"/>
    </reaction>
</comment>
<dbReference type="NCBIfam" id="TIGR00254">
    <property type="entry name" value="GGDEF"/>
    <property type="match status" value="1"/>
</dbReference>
<feature type="transmembrane region" description="Helical" evidence="3">
    <location>
        <begin position="47"/>
        <end position="63"/>
    </location>
</feature>
<dbReference type="Pfam" id="PF00990">
    <property type="entry name" value="GGDEF"/>
    <property type="match status" value="1"/>
</dbReference>
<proteinExistence type="predicted"/>
<organism evidence="5 6">
    <name type="scientific">Corallincola platygyrae</name>
    <dbReference type="NCBI Taxonomy" id="1193278"/>
    <lineage>
        <taxon>Bacteria</taxon>
        <taxon>Pseudomonadati</taxon>
        <taxon>Pseudomonadota</taxon>
        <taxon>Gammaproteobacteria</taxon>
        <taxon>Alteromonadales</taxon>
        <taxon>Psychromonadaceae</taxon>
        <taxon>Corallincola</taxon>
    </lineage>
</organism>
<dbReference type="SMART" id="SM00267">
    <property type="entry name" value="GGDEF"/>
    <property type="match status" value="1"/>
</dbReference>
<keyword evidence="5" id="KW-0808">Transferase</keyword>
<dbReference type="CDD" id="cd01949">
    <property type="entry name" value="GGDEF"/>
    <property type="match status" value="1"/>
</dbReference>
<dbReference type="Proteomes" id="UP001597380">
    <property type="component" value="Unassembled WGS sequence"/>
</dbReference>
<evidence type="ECO:0000259" key="4">
    <source>
        <dbReference type="PROSITE" id="PS50887"/>
    </source>
</evidence>
<keyword evidence="3" id="KW-0472">Membrane</keyword>
<protein>
    <recommendedName>
        <fullName evidence="1">diguanylate cyclase</fullName>
        <ecNumber evidence="1">2.7.7.65</ecNumber>
    </recommendedName>
</protein>
<reference evidence="6" key="1">
    <citation type="journal article" date="2019" name="Int. J. Syst. Evol. Microbiol.">
        <title>The Global Catalogue of Microorganisms (GCM) 10K type strain sequencing project: providing services to taxonomists for standard genome sequencing and annotation.</title>
        <authorList>
            <consortium name="The Broad Institute Genomics Platform"/>
            <consortium name="The Broad Institute Genome Sequencing Center for Infectious Disease"/>
            <person name="Wu L."/>
            <person name="Ma J."/>
        </authorList>
    </citation>
    <scope>NUCLEOTIDE SEQUENCE [LARGE SCALE GENOMIC DNA]</scope>
    <source>
        <strain evidence="6">CGMCC 1.10992</strain>
    </source>
</reference>
<feature type="transmembrane region" description="Helical" evidence="3">
    <location>
        <begin position="84"/>
        <end position="103"/>
    </location>
</feature>
<dbReference type="InterPro" id="IPR000160">
    <property type="entry name" value="GGDEF_dom"/>
</dbReference>
<evidence type="ECO:0000256" key="3">
    <source>
        <dbReference type="SAM" id="Phobius"/>
    </source>
</evidence>
<evidence type="ECO:0000256" key="1">
    <source>
        <dbReference type="ARBA" id="ARBA00012528"/>
    </source>
</evidence>
<dbReference type="EC" id="2.7.7.65" evidence="1"/>
<feature type="transmembrane region" description="Helical" evidence="3">
    <location>
        <begin position="134"/>
        <end position="153"/>
    </location>
</feature>
<dbReference type="RefSeq" id="WP_345341181.1">
    <property type="nucleotide sequence ID" value="NZ_BAABLI010000017.1"/>
</dbReference>
<feature type="transmembrane region" description="Helical" evidence="3">
    <location>
        <begin position="109"/>
        <end position="127"/>
    </location>
</feature>
<dbReference type="GO" id="GO:0052621">
    <property type="term" value="F:diguanylate cyclase activity"/>
    <property type="evidence" value="ECO:0007669"/>
    <property type="project" value="UniProtKB-EC"/>
</dbReference>
<name>A0ABW4XLY8_9GAMM</name>
<evidence type="ECO:0000313" key="5">
    <source>
        <dbReference type="EMBL" id="MFD2096138.1"/>
    </source>
</evidence>
<feature type="domain" description="GGDEF" evidence="4">
    <location>
        <begin position="242"/>
        <end position="376"/>
    </location>
</feature>
<dbReference type="InterPro" id="IPR043128">
    <property type="entry name" value="Rev_trsase/Diguanyl_cyclase"/>
</dbReference>
<dbReference type="InterPro" id="IPR050469">
    <property type="entry name" value="Diguanylate_Cyclase"/>
</dbReference>
<feature type="transmembrane region" description="Helical" evidence="3">
    <location>
        <begin position="20"/>
        <end position="41"/>
    </location>
</feature>
<keyword evidence="3" id="KW-1133">Transmembrane helix</keyword>
<evidence type="ECO:0000313" key="6">
    <source>
        <dbReference type="Proteomes" id="UP001597380"/>
    </source>
</evidence>
<dbReference type="InterPro" id="IPR029787">
    <property type="entry name" value="Nucleotide_cyclase"/>
</dbReference>
<keyword evidence="5" id="KW-0548">Nucleotidyltransferase</keyword>
<dbReference type="PANTHER" id="PTHR45138">
    <property type="entry name" value="REGULATORY COMPONENTS OF SENSORY TRANSDUCTION SYSTEM"/>
    <property type="match status" value="1"/>
</dbReference>
<gene>
    <name evidence="5" type="ORF">ACFSJ3_09100</name>
</gene>